<keyword evidence="5 12" id="KW-0812">Transmembrane</keyword>
<dbReference type="InterPro" id="IPR007960">
    <property type="entry name" value="TAS2R"/>
</dbReference>
<reference evidence="14" key="1">
    <citation type="submission" date="2025-08" db="UniProtKB">
        <authorList>
            <consortium name="Ensembl"/>
        </authorList>
    </citation>
    <scope>IDENTIFICATION</scope>
</reference>
<evidence type="ECO:0000256" key="12">
    <source>
        <dbReference type="RuleBase" id="RU004424"/>
    </source>
</evidence>
<evidence type="ECO:0000313" key="15">
    <source>
        <dbReference type="Proteomes" id="UP000694568"/>
    </source>
</evidence>
<reference evidence="14" key="2">
    <citation type="submission" date="2025-09" db="UniProtKB">
        <authorList>
            <consortium name="Ensembl"/>
        </authorList>
    </citation>
    <scope>IDENTIFICATION</scope>
</reference>
<dbReference type="Pfam" id="PF05296">
    <property type="entry name" value="TAS2R"/>
    <property type="match status" value="1"/>
</dbReference>
<proteinExistence type="inferred from homology"/>
<dbReference type="GO" id="GO:0033038">
    <property type="term" value="F:bitter taste receptor activity"/>
    <property type="evidence" value="ECO:0007669"/>
    <property type="project" value="InterPro"/>
</dbReference>
<feature type="transmembrane region" description="Helical" evidence="13">
    <location>
        <begin position="51"/>
        <end position="82"/>
    </location>
</feature>
<comment type="subcellular location">
    <subcellularLocation>
        <location evidence="1 12">Membrane</location>
        <topology evidence="1 12">Multi-pass membrane protein</topology>
    </subcellularLocation>
</comment>
<dbReference type="AlphaFoldDB" id="A0A8C9Z7V5"/>
<keyword evidence="15" id="KW-1185">Reference proteome</keyword>
<keyword evidence="7 12" id="KW-0297">G-protein coupled receptor</keyword>
<evidence type="ECO:0000256" key="7">
    <source>
        <dbReference type="ARBA" id="ARBA00023040"/>
    </source>
</evidence>
<keyword evidence="10 12" id="KW-0807">Transducer</keyword>
<dbReference type="PANTHER" id="PTHR11394:SF47">
    <property type="entry name" value="TASTE RECEPTOR TYPE 2 MEMBER 40"/>
    <property type="match status" value="1"/>
</dbReference>
<evidence type="ECO:0000256" key="9">
    <source>
        <dbReference type="ARBA" id="ARBA00023170"/>
    </source>
</evidence>
<keyword evidence="3 12" id="KW-0919">Taste</keyword>
<evidence type="ECO:0000256" key="2">
    <source>
        <dbReference type="ARBA" id="ARBA00007376"/>
    </source>
</evidence>
<dbReference type="GO" id="GO:0016020">
    <property type="term" value="C:membrane"/>
    <property type="evidence" value="ECO:0007669"/>
    <property type="project" value="UniProtKB-SubCell"/>
</dbReference>
<keyword evidence="6 13" id="KW-1133">Transmembrane helix</keyword>
<dbReference type="Ensembl" id="ENSSLUT00000036886.1">
    <property type="protein sequence ID" value="ENSSLUP00000035776.1"/>
    <property type="gene ID" value="ENSSLUG00000015980.1"/>
</dbReference>
<keyword evidence="8 12" id="KW-0472">Membrane</keyword>
<evidence type="ECO:0000256" key="1">
    <source>
        <dbReference type="ARBA" id="ARBA00004141"/>
    </source>
</evidence>
<accession>A0A8C9Z7V5</accession>
<dbReference type="GO" id="GO:0004930">
    <property type="term" value="F:G protein-coupled receptor activity"/>
    <property type="evidence" value="ECO:0007669"/>
    <property type="project" value="UniProtKB-KW"/>
</dbReference>
<evidence type="ECO:0000256" key="5">
    <source>
        <dbReference type="ARBA" id="ARBA00022692"/>
    </source>
</evidence>
<evidence type="ECO:0000256" key="4">
    <source>
        <dbReference type="ARBA" id="ARBA00022606"/>
    </source>
</evidence>
<protein>
    <recommendedName>
        <fullName evidence="12">Taste receptor type 2</fullName>
    </recommendedName>
</protein>
<organism evidence="14 15">
    <name type="scientific">Sander lucioperca</name>
    <name type="common">Pike-perch</name>
    <name type="synonym">Perca lucioperca</name>
    <dbReference type="NCBI Taxonomy" id="283035"/>
    <lineage>
        <taxon>Eukaryota</taxon>
        <taxon>Metazoa</taxon>
        <taxon>Chordata</taxon>
        <taxon>Craniata</taxon>
        <taxon>Vertebrata</taxon>
        <taxon>Euteleostomi</taxon>
        <taxon>Actinopterygii</taxon>
        <taxon>Neopterygii</taxon>
        <taxon>Teleostei</taxon>
        <taxon>Neoteleostei</taxon>
        <taxon>Acanthomorphata</taxon>
        <taxon>Eupercaria</taxon>
        <taxon>Perciformes</taxon>
        <taxon>Percoidei</taxon>
        <taxon>Percidae</taxon>
        <taxon>Luciopercinae</taxon>
        <taxon>Sander</taxon>
    </lineage>
</organism>
<evidence type="ECO:0000256" key="13">
    <source>
        <dbReference type="SAM" id="Phobius"/>
    </source>
</evidence>
<evidence type="ECO:0000313" key="14">
    <source>
        <dbReference type="Ensembl" id="ENSSLUP00000035776.1"/>
    </source>
</evidence>
<evidence type="ECO:0000256" key="6">
    <source>
        <dbReference type="ARBA" id="ARBA00022989"/>
    </source>
</evidence>
<evidence type="ECO:0000256" key="8">
    <source>
        <dbReference type="ARBA" id="ARBA00023136"/>
    </source>
</evidence>
<evidence type="ECO:0000256" key="10">
    <source>
        <dbReference type="ARBA" id="ARBA00023224"/>
    </source>
</evidence>
<keyword evidence="4 12" id="KW-0716">Sensory transduction</keyword>
<dbReference type="PANTHER" id="PTHR11394">
    <property type="entry name" value="TASTE RECEPTOR TYPE 2"/>
    <property type="match status" value="1"/>
</dbReference>
<evidence type="ECO:0000256" key="3">
    <source>
        <dbReference type="ARBA" id="ARBA00022480"/>
    </source>
</evidence>
<comment type="similarity">
    <text evidence="2 11">Belongs to the G-protein coupled receptor T2R family.</text>
</comment>
<dbReference type="Proteomes" id="UP000694568">
    <property type="component" value="Unplaced"/>
</dbReference>
<name>A0A8C9Z7V5_SANLU</name>
<keyword evidence="9 12" id="KW-0675">Receptor</keyword>
<feature type="transmembrane region" description="Helical" evidence="13">
    <location>
        <begin position="12"/>
        <end position="45"/>
    </location>
</feature>
<dbReference type="GeneTree" id="ENSGT00940000172267"/>
<evidence type="ECO:0000256" key="11">
    <source>
        <dbReference type="RuleBase" id="RU004423"/>
    </source>
</evidence>
<sequence length="293" mass="32180">MFGSGDLMLSLCVKTVAIIICFISLSNILLQISTLVLVASVWAGVLCQPDFHFFFCVVLFVWLSSSSISFWSVAWLCVFYCIRVLNFSSVLFRALKENISIILNVTLVGTYNLLCDVHHLFLPLFPKPNSCSKHDRRCCLCHQEPSVPHLGCHQRLCDHVNLLPHPDAHDDHAYDFTEAGCLPLSTHCAHTGGSAALTAVCVGLQVDSGSGVWVYLTTLLTISLRYFHAIFASGLSTDTLFFGLSFYCVASAIHLTCSNKNLRERLGELLCRGKNTNTPARSAEDKSGATATV</sequence>